<evidence type="ECO:0000256" key="1">
    <source>
        <dbReference type="ARBA" id="ARBA00001933"/>
    </source>
</evidence>
<dbReference type="Gene3D" id="3.90.1150.10">
    <property type="entry name" value="Aspartate Aminotransferase, domain 1"/>
    <property type="match status" value="1"/>
</dbReference>
<evidence type="ECO:0000256" key="6">
    <source>
        <dbReference type="ARBA" id="ARBA00022898"/>
    </source>
</evidence>
<dbReference type="OrthoDB" id="9799304at2"/>
<dbReference type="EMBL" id="QDKM01000007">
    <property type="protein sequence ID" value="PVH28068.1"/>
    <property type="molecule type" value="Genomic_DNA"/>
</dbReference>
<dbReference type="RefSeq" id="WP_116559334.1">
    <property type="nucleotide sequence ID" value="NZ_QDKM01000007.1"/>
</dbReference>
<evidence type="ECO:0000256" key="8">
    <source>
        <dbReference type="ARBA" id="ARBA00029996"/>
    </source>
</evidence>
<evidence type="ECO:0000256" key="5">
    <source>
        <dbReference type="ARBA" id="ARBA00022573"/>
    </source>
</evidence>
<dbReference type="InterPro" id="IPR004839">
    <property type="entry name" value="Aminotransferase_I/II_large"/>
</dbReference>
<dbReference type="NCBIfam" id="TIGR01140">
    <property type="entry name" value="L_thr_O3P_dcar"/>
    <property type="match status" value="1"/>
</dbReference>
<dbReference type="Proteomes" id="UP000245911">
    <property type="component" value="Unassembled WGS sequence"/>
</dbReference>
<dbReference type="GO" id="GO:0048472">
    <property type="term" value="F:threonine-phosphate decarboxylase activity"/>
    <property type="evidence" value="ECO:0007669"/>
    <property type="project" value="UniProtKB-EC"/>
</dbReference>
<comment type="caution">
    <text evidence="11">The sequence shown here is derived from an EMBL/GenBank/DDBJ whole genome shotgun (WGS) entry which is preliminary data.</text>
</comment>
<gene>
    <name evidence="11" type="ORF">DDE20_14650</name>
</gene>
<dbReference type="SUPFAM" id="SSF53383">
    <property type="entry name" value="PLP-dependent transferases"/>
    <property type="match status" value="1"/>
</dbReference>
<evidence type="ECO:0000313" key="11">
    <source>
        <dbReference type="EMBL" id="PVH28068.1"/>
    </source>
</evidence>
<protein>
    <recommendedName>
        <fullName evidence="4">threonine-phosphate decarboxylase</fullName>
        <ecNumber evidence="4">4.1.1.81</ecNumber>
    </recommendedName>
    <alternativeName>
        <fullName evidence="8">L-threonine-O-3-phosphate decarboxylase</fullName>
    </alternativeName>
</protein>
<evidence type="ECO:0000256" key="2">
    <source>
        <dbReference type="ARBA" id="ARBA00003444"/>
    </source>
</evidence>
<dbReference type="Gene3D" id="3.40.640.10">
    <property type="entry name" value="Type I PLP-dependent aspartate aminotransferase-like (Major domain)"/>
    <property type="match status" value="1"/>
</dbReference>
<accession>A0A2T8HRK8</accession>
<comment type="cofactor">
    <cofactor evidence="1">
        <name>pyridoxal 5'-phosphate</name>
        <dbReference type="ChEBI" id="CHEBI:597326"/>
    </cofactor>
</comment>
<evidence type="ECO:0000313" key="12">
    <source>
        <dbReference type="Proteomes" id="UP000245911"/>
    </source>
</evidence>
<evidence type="ECO:0000256" key="7">
    <source>
        <dbReference type="ARBA" id="ARBA00023239"/>
    </source>
</evidence>
<reference evidence="11 12" key="1">
    <citation type="submission" date="2018-04" db="EMBL/GenBank/DDBJ databases">
        <title>Pararhodobacter oceanense sp. nov., isolated from marine intertidal sediment.</title>
        <authorList>
            <person name="Wang X.-L."/>
            <person name="Du Z.-J."/>
        </authorList>
    </citation>
    <scope>NUCLEOTIDE SEQUENCE [LARGE SCALE GENOMIC DNA]</scope>
    <source>
        <strain evidence="11 12">AM505</strain>
    </source>
</reference>
<dbReference type="CDD" id="cd00609">
    <property type="entry name" value="AAT_like"/>
    <property type="match status" value="1"/>
</dbReference>
<dbReference type="GO" id="GO:0030170">
    <property type="term" value="F:pyridoxal phosphate binding"/>
    <property type="evidence" value="ECO:0007669"/>
    <property type="project" value="InterPro"/>
</dbReference>
<comment type="function">
    <text evidence="2">Decarboxylates L-threonine-O-3-phosphate to yield (R)-1-amino-2-propanol O-2-phosphate, the precursor for the linkage between the nucleotide loop and the corrin ring in cobalamin.</text>
</comment>
<evidence type="ECO:0000256" key="3">
    <source>
        <dbReference type="ARBA" id="ARBA00004953"/>
    </source>
</evidence>
<dbReference type="InterPro" id="IPR005860">
    <property type="entry name" value="CobD"/>
</dbReference>
<keyword evidence="6" id="KW-0663">Pyridoxal phosphate</keyword>
<sequence>MRDHGGNIDAAIARFGGQDWIDLSTGINREPYPVPAIPPQDWTMLPTHAAKSALLAAARETYGTQAPMLATAGAQAAIQMIPYLTAPGCAHVLTPTYNEHAAALRAAGWQVREVQRLEDLAGADLAVVVNPNNPDGQRFTPDALQDLARETRLLVDESFGDMQPEHSLAPKAGARGLIVLRSFGKFYGLAGLRLGFAIGHAEEIGKLEEMAGPWPVNGAALRIATQALGDRAWAEATIQRLRTEARLADALAQAAGWVPLGGTELFRLYDTPDAQSAQDHLARHQIWSRIFPYSKTWLRLGLPGGAQEWARLKDALAACPPADA</sequence>
<keyword evidence="5" id="KW-0169">Cobalamin biosynthesis</keyword>
<dbReference type="PANTHER" id="PTHR42885">
    <property type="entry name" value="HISTIDINOL-PHOSPHATE AMINOTRANSFERASE-RELATED"/>
    <property type="match status" value="1"/>
</dbReference>
<dbReference type="AlphaFoldDB" id="A0A2T8HRK8"/>
<dbReference type="UniPathway" id="UPA00148"/>
<evidence type="ECO:0000256" key="9">
    <source>
        <dbReference type="ARBA" id="ARBA00048531"/>
    </source>
</evidence>
<dbReference type="PANTHER" id="PTHR42885:SF1">
    <property type="entry name" value="THREONINE-PHOSPHATE DECARBOXYLASE"/>
    <property type="match status" value="1"/>
</dbReference>
<dbReference type="InterPro" id="IPR015424">
    <property type="entry name" value="PyrdxlP-dep_Trfase"/>
</dbReference>
<evidence type="ECO:0000256" key="4">
    <source>
        <dbReference type="ARBA" id="ARBA00012285"/>
    </source>
</evidence>
<dbReference type="PROSITE" id="PS00105">
    <property type="entry name" value="AA_TRANSFER_CLASS_1"/>
    <property type="match status" value="1"/>
</dbReference>
<dbReference type="InterPro" id="IPR004838">
    <property type="entry name" value="NHTrfase_class1_PyrdxlP-BS"/>
</dbReference>
<dbReference type="GO" id="GO:0009236">
    <property type="term" value="P:cobalamin biosynthetic process"/>
    <property type="evidence" value="ECO:0007669"/>
    <property type="project" value="UniProtKB-UniPathway"/>
</dbReference>
<proteinExistence type="predicted"/>
<organism evidence="11 12">
    <name type="scientific">Pararhodobacter oceanensis</name>
    <dbReference type="NCBI Taxonomy" id="2172121"/>
    <lineage>
        <taxon>Bacteria</taxon>
        <taxon>Pseudomonadati</taxon>
        <taxon>Pseudomonadota</taxon>
        <taxon>Alphaproteobacteria</taxon>
        <taxon>Rhodobacterales</taxon>
        <taxon>Paracoccaceae</taxon>
        <taxon>Pararhodobacter</taxon>
    </lineage>
</organism>
<evidence type="ECO:0000259" key="10">
    <source>
        <dbReference type="Pfam" id="PF00155"/>
    </source>
</evidence>
<keyword evidence="12" id="KW-1185">Reference proteome</keyword>
<comment type="pathway">
    <text evidence="3">Cofactor biosynthesis; adenosylcobalamin biosynthesis.</text>
</comment>
<comment type="catalytic activity">
    <reaction evidence="9">
        <text>O-phospho-L-threonine + H(+) = (R)-1-aminopropan-2-yl phosphate + CO2</text>
        <dbReference type="Rhea" id="RHEA:11492"/>
        <dbReference type="ChEBI" id="CHEBI:15378"/>
        <dbReference type="ChEBI" id="CHEBI:16526"/>
        <dbReference type="ChEBI" id="CHEBI:58563"/>
        <dbReference type="ChEBI" id="CHEBI:58675"/>
        <dbReference type="EC" id="4.1.1.81"/>
    </reaction>
</comment>
<dbReference type="InterPro" id="IPR015422">
    <property type="entry name" value="PyrdxlP-dep_Trfase_small"/>
</dbReference>
<feature type="domain" description="Aminotransferase class I/classII large" evidence="10">
    <location>
        <begin position="64"/>
        <end position="306"/>
    </location>
</feature>
<name>A0A2T8HRK8_9RHOB</name>
<dbReference type="Pfam" id="PF00155">
    <property type="entry name" value="Aminotran_1_2"/>
    <property type="match status" value="1"/>
</dbReference>
<keyword evidence="7" id="KW-0456">Lyase</keyword>
<dbReference type="EC" id="4.1.1.81" evidence="4"/>
<dbReference type="InterPro" id="IPR015421">
    <property type="entry name" value="PyrdxlP-dep_Trfase_major"/>
</dbReference>